<sequence>MFCSLCPRIKIAKKHYRLSFLPSIKRLNLAPMLDWVRILSKR</sequence>
<gene>
    <name evidence="1" type="ORF">CSUNSWCD_2225</name>
</gene>
<comment type="caution">
    <text evidence="1">The sequence shown here is derived from an EMBL/GenBank/DDBJ whole genome shotgun (WGS) entry which is preliminary data.</text>
</comment>
<dbReference type="STRING" id="1244083.CSUNSWCD_2225"/>
<dbReference type="EMBL" id="AMZQ01000008">
    <property type="protein sequence ID" value="EKU11102.1"/>
    <property type="molecule type" value="Genomic_DNA"/>
</dbReference>
<protein>
    <submittedName>
        <fullName evidence="1">Uncharacterized protein</fullName>
    </submittedName>
</protein>
<dbReference type="PATRIC" id="fig|1244083.3.peg.1469"/>
<evidence type="ECO:0000313" key="1">
    <source>
        <dbReference type="EMBL" id="EKU11102.1"/>
    </source>
</evidence>
<dbReference type="AlphaFoldDB" id="M5IFC2"/>
<evidence type="ECO:0000313" key="2">
    <source>
        <dbReference type="Proteomes" id="UP000011939"/>
    </source>
</evidence>
<organism evidence="1 2">
    <name type="scientific">Campylobacter showae CSUNSWCD</name>
    <dbReference type="NCBI Taxonomy" id="1244083"/>
    <lineage>
        <taxon>Bacteria</taxon>
        <taxon>Pseudomonadati</taxon>
        <taxon>Campylobacterota</taxon>
        <taxon>Epsilonproteobacteria</taxon>
        <taxon>Campylobacterales</taxon>
        <taxon>Campylobacteraceae</taxon>
        <taxon>Campylobacter</taxon>
    </lineage>
</organism>
<reference evidence="1 2" key="1">
    <citation type="journal article" date="2013" name="Genome Announc.">
        <title>Genome Sequence of Campylobacter showae UNSWCD, Isolated from a Patient with Crohn's Disease.</title>
        <authorList>
            <person name="Tay A.P."/>
            <person name="Kaakoush N.O."/>
            <person name="Deshpande N.P."/>
            <person name="Chen Z."/>
            <person name="Mitchell H."/>
            <person name="Wilkins M.R."/>
        </authorList>
    </citation>
    <scope>NUCLEOTIDE SEQUENCE [LARGE SCALE GENOMIC DNA]</scope>
    <source>
        <strain evidence="1 2">CSUNSWCD</strain>
    </source>
</reference>
<accession>M5IFC2</accession>
<dbReference type="Proteomes" id="UP000011939">
    <property type="component" value="Unassembled WGS sequence"/>
</dbReference>
<proteinExistence type="predicted"/>
<name>M5IFC2_9BACT</name>